<dbReference type="EC" id="2.3.2.2" evidence="1"/>
<organism evidence="1 2">
    <name type="scientific">Syntrophobotulus glycolicus (strain DSM 8271 / FlGlyR)</name>
    <dbReference type="NCBI Taxonomy" id="645991"/>
    <lineage>
        <taxon>Bacteria</taxon>
        <taxon>Bacillati</taxon>
        <taxon>Bacillota</taxon>
        <taxon>Clostridia</taxon>
        <taxon>Eubacteriales</taxon>
        <taxon>Desulfitobacteriaceae</taxon>
        <taxon>Syntrophobotulus</taxon>
    </lineage>
</organism>
<dbReference type="RefSeq" id="WP_013625005.1">
    <property type="nucleotide sequence ID" value="NC_015172.1"/>
</dbReference>
<dbReference type="InterPro" id="IPR052896">
    <property type="entry name" value="GGT-like_enzyme"/>
</dbReference>
<keyword evidence="1" id="KW-0012">Acyltransferase</keyword>
<reference evidence="2" key="2">
    <citation type="submission" date="2011-02" db="EMBL/GenBank/DDBJ databases">
        <title>The complete genome of Syntrophobotulus glycolicus DSM 8271.</title>
        <authorList>
            <person name="Lucas S."/>
            <person name="Copeland A."/>
            <person name="Lapidus A."/>
            <person name="Bruce D."/>
            <person name="Goodwin L."/>
            <person name="Pitluck S."/>
            <person name="Kyrpides N."/>
            <person name="Mavromatis K."/>
            <person name="Pagani I."/>
            <person name="Ivanova N."/>
            <person name="Mikhailova N."/>
            <person name="Chertkov O."/>
            <person name="Held B."/>
            <person name="Detter J.C."/>
            <person name="Tapia R."/>
            <person name="Han C."/>
            <person name="Land M."/>
            <person name="Hauser L."/>
            <person name="Markowitz V."/>
            <person name="Cheng J.-F."/>
            <person name="Hugenholtz P."/>
            <person name="Woyke T."/>
            <person name="Wu D."/>
            <person name="Spring S."/>
            <person name="Schroeder M."/>
            <person name="Brambilla E."/>
            <person name="Klenk H.-P."/>
            <person name="Eisen J.A."/>
        </authorList>
    </citation>
    <scope>NUCLEOTIDE SEQUENCE [LARGE SCALE GENOMIC DNA]</scope>
    <source>
        <strain evidence="2">DSM 8271 / FlGlyR</strain>
    </source>
</reference>
<dbReference type="PANTHER" id="PTHR43881:SF1">
    <property type="entry name" value="GAMMA-GLUTAMYLTRANSPEPTIDASE (AFU_ORTHOLOGUE AFUA_4G13580)"/>
    <property type="match status" value="1"/>
</dbReference>
<sequence>MNFEFSKSFFSKRHTIFSTKGVVATSQYLAAQTGLEMLKKGGNAVDAAIAAAACLVVTEPVSNGLGGDAFALVWSKGKLHGLNSSGPAPMNLHPQKIFGLSAGTIPAYGWLPVTVPGIPAAWNELSRKFGRLPFNKLLEPAAIYAEEGYPVSPVVSNSWEKIAAKYKAELKGPLFKEWFKTFTNNGQPPRAGEIWRSPEMACSLRQIGETSAASFYHGELAERLIDFSRSTGGYLQAADLQQYSPQWVDPICTDYKGYTIWELPPNGHGLIVLLALNILKGFDLDSLSEAQVYHTQVEALKLAFADALEFVSDPENMQASVPVLLSNTYAAKRRNLIGSTARDPFPGDPYSGGTVYLATADSDGMMVSLIQSNYQGFGSGLVVPGTGISLQNRGCGFNLIPGHPNCLQPGKRPYHTIIPGFITKGHDPIGPFGVMGAYMQPQGHLQIISNLLDKGLNPQAALDAPRWQWIKNKSLWLEESFPLELSSDLAQSGHEITRSPDTASFGRGQIIWKNGEVYAAGMESRADSAVACW</sequence>
<name>F0T050_SYNGF</name>
<dbReference type="Gene3D" id="1.10.246.130">
    <property type="match status" value="1"/>
</dbReference>
<dbReference type="AlphaFoldDB" id="F0T050"/>
<dbReference type="Pfam" id="PF01019">
    <property type="entry name" value="G_glu_transpept"/>
    <property type="match status" value="1"/>
</dbReference>
<dbReference type="InterPro" id="IPR029055">
    <property type="entry name" value="Ntn_hydrolases_N"/>
</dbReference>
<dbReference type="HOGENOM" id="CLU_014813_3_1_9"/>
<keyword evidence="1" id="KW-0808">Transferase</keyword>
<reference evidence="1 2" key="1">
    <citation type="journal article" date="2011" name="Stand. Genomic Sci.">
        <title>Complete genome sequence of Syntrophobotulus glycolicus type strain (FlGlyR).</title>
        <authorList>
            <person name="Han C."/>
            <person name="Mwirichia R."/>
            <person name="Chertkov O."/>
            <person name="Held B."/>
            <person name="Lapidus A."/>
            <person name="Nolan M."/>
            <person name="Lucas S."/>
            <person name="Hammon N."/>
            <person name="Deshpande S."/>
            <person name="Cheng J.F."/>
            <person name="Tapia R."/>
            <person name="Goodwin L."/>
            <person name="Pitluck S."/>
            <person name="Huntemann M."/>
            <person name="Liolios K."/>
            <person name="Ivanova N."/>
            <person name="Pagani I."/>
            <person name="Mavromatis K."/>
            <person name="Ovchinikova G."/>
            <person name="Pati A."/>
            <person name="Chen A."/>
            <person name="Palaniappan K."/>
            <person name="Land M."/>
            <person name="Hauser L."/>
            <person name="Brambilla E.M."/>
            <person name="Rohde M."/>
            <person name="Spring S."/>
            <person name="Sikorski J."/>
            <person name="Goker M."/>
            <person name="Woyke T."/>
            <person name="Bristow J."/>
            <person name="Eisen J.A."/>
            <person name="Markowitz V."/>
            <person name="Hugenholtz P."/>
            <person name="Kyrpides N.C."/>
            <person name="Klenk H.P."/>
            <person name="Detter J.C."/>
        </authorList>
    </citation>
    <scope>NUCLEOTIDE SEQUENCE [LARGE SCALE GENOMIC DNA]</scope>
    <source>
        <strain evidence="2">DSM 8271 / FlGlyR</strain>
    </source>
</reference>
<evidence type="ECO:0000313" key="2">
    <source>
        <dbReference type="Proteomes" id="UP000007488"/>
    </source>
</evidence>
<dbReference type="SUPFAM" id="SSF56235">
    <property type="entry name" value="N-terminal nucleophile aminohydrolases (Ntn hydrolases)"/>
    <property type="match status" value="1"/>
</dbReference>
<dbReference type="Proteomes" id="UP000007488">
    <property type="component" value="Chromosome"/>
</dbReference>
<gene>
    <name evidence="1" type="ordered locus">Sgly_1840</name>
</gene>
<protein>
    <submittedName>
        <fullName evidence="1">Gamma-glutamyltransferase 2</fullName>
        <ecNumber evidence="1">2.3.2.2</ecNumber>
    </submittedName>
</protein>
<dbReference type="EMBL" id="CP002547">
    <property type="protein sequence ID" value="ADY56137.1"/>
    <property type="molecule type" value="Genomic_DNA"/>
</dbReference>
<dbReference type="Gene3D" id="3.60.20.40">
    <property type="match status" value="1"/>
</dbReference>
<dbReference type="InterPro" id="IPR043137">
    <property type="entry name" value="GGT_ssub_C"/>
</dbReference>
<dbReference type="STRING" id="645991.Sgly_1840"/>
<dbReference type="PANTHER" id="PTHR43881">
    <property type="entry name" value="GAMMA-GLUTAMYLTRANSPEPTIDASE (AFU_ORTHOLOGUE AFUA_4G13580)"/>
    <property type="match status" value="1"/>
</dbReference>
<keyword evidence="2" id="KW-1185">Reference proteome</keyword>
<dbReference type="InterPro" id="IPR043138">
    <property type="entry name" value="GGT_lsub"/>
</dbReference>
<proteinExistence type="predicted"/>
<dbReference type="PRINTS" id="PR01210">
    <property type="entry name" value="GGTRANSPTASE"/>
</dbReference>
<evidence type="ECO:0000313" key="1">
    <source>
        <dbReference type="EMBL" id="ADY56137.1"/>
    </source>
</evidence>
<dbReference type="OrthoDB" id="9781342at2"/>
<accession>F0T050</accession>
<dbReference type="KEGG" id="sgy:Sgly_1840"/>
<dbReference type="GO" id="GO:0103068">
    <property type="term" value="F:leukotriene C4 gamma-glutamyl transferase activity"/>
    <property type="evidence" value="ECO:0007669"/>
    <property type="project" value="UniProtKB-EC"/>
</dbReference>
<dbReference type="MEROPS" id="T03.025"/>
<dbReference type="eggNOG" id="COG0405">
    <property type="taxonomic scope" value="Bacteria"/>
</dbReference>